<dbReference type="Gene3D" id="1.50.10.10">
    <property type="match status" value="1"/>
</dbReference>
<dbReference type="InterPro" id="IPR011613">
    <property type="entry name" value="GH15-like"/>
</dbReference>
<dbReference type="PANTHER" id="PTHR31616">
    <property type="entry name" value="TREHALASE"/>
    <property type="match status" value="1"/>
</dbReference>
<evidence type="ECO:0000259" key="2">
    <source>
        <dbReference type="Pfam" id="PF19291"/>
    </source>
</evidence>
<dbReference type="PANTHER" id="PTHR31616:SF0">
    <property type="entry name" value="GLUCAN 1,4-ALPHA-GLUCOSIDASE"/>
    <property type="match status" value="1"/>
</dbReference>
<feature type="domain" description="Trehalase-like N-terminal" evidence="2">
    <location>
        <begin position="8"/>
        <end position="146"/>
    </location>
</feature>
<feature type="domain" description="GH15-like" evidence="1">
    <location>
        <begin position="220"/>
        <end position="586"/>
    </location>
</feature>
<sequence>MKNYDYGIIGNCSSAALVNSDCSIEWLCLPYFDSPSLFAKILDDNNGGFFKISGVDTVNVTQDYILHTAILKTTFETKQGSFEVNDYMPRFEAYRGGGYTCHSEIHRKLRVISGKPRIKVELIARPNYAYSEADYMIKDDYIKITSQEGRGHYNSFYFYSNLDYQKILDCKEIELDKYSYFLLSYHEKLEPIDNDKIFLEYEKTKSYWLDWVQRTHYPKKYKEEVLRSAITLKLLMYQRTGAVIAAATTSLPEIIGKDRNWDYRFCWIRDAAMIIDLYVRIGHIESADGFIDFILNRMQLKHEDIGVMYGINGEEKLEEYTLDHLPGYMNSKPVRIGNAAYKQKQNDLYGELIETIYTYFVINRRNSFQVSEEIWTMTRSLVNRVKAIWHGKDSGIWERREALQHYVHSKLMNWVAMDRAVKISKFINKTQYVEEWSALAEEIRIDILKNGWNEELQAFTMYYGSEIYDASNLLMLHYGFLPPDDPRIVSTVKQYRKHLVSKGFTFRYIAEDEFGAPENAFLVCSFWMINSLYLIGEEKEAREMFENVLSCANHLDLFSEDVEISTKRLTGNFPQGYSHLAFIQTALLLETDYNWSDAFSLKITNNYFN</sequence>
<organism evidence="3">
    <name type="scientific">hydrothermal vent metagenome</name>
    <dbReference type="NCBI Taxonomy" id="652676"/>
    <lineage>
        <taxon>unclassified sequences</taxon>
        <taxon>metagenomes</taxon>
        <taxon>ecological metagenomes</taxon>
    </lineage>
</organism>
<protein>
    <submittedName>
        <fullName evidence="3">Glucoamylase</fullName>
        <ecNumber evidence="3">3.2.1.3</ecNumber>
    </submittedName>
</protein>
<accession>A0A3B1D320</accession>
<reference evidence="3" key="1">
    <citation type="submission" date="2018-06" db="EMBL/GenBank/DDBJ databases">
        <authorList>
            <person name="Zhirakovskaya E."/>
        </authorList>
    </citation>
    <scope>NUCLEOTIDE SEQUENCE</scope>
</reference>
<dbReference type="AlphaFoldDB" id="A0A3B1D320"/>
<proteinExistence type="predicted"/>
<evidence type="ECO:0000259" key="1">
    <source>
        <dbReference type="Pfam" id="PF00723"/>
    </source>
</evidence>
<dbReference type="GO" id="GO:0005975">
    <property type="term" value="P:carbohydrate metabolic process"/>
    <property type="evidence" value="ECO:0007669"/>
    <property type="project" value="InterPro"/>
</dbReference>
<dbReference type="GO" id="GO:0004339">
    <property type="term" value="F:glucan 1,4-alpha-glucosidase activity"/>
    <property type="evidence" value="ECO:0007669"/>
    <property type="project" value="UniProtKB-EC"/>
</dbReference>
<dbReference type="InterPro" id="IPR008928">
    <property type="entry name" value="6-hairpin_glycosidase_sf"/>
</dbReference>
<dbReference type="Pfam" id="PF19291">
    <property type="entry name" value="TREH_N"/>
    <property type="match status" value="1"/>
</dbReference>
<evidence type="ECO:0000313" key="3">
    <source>
        <dbReference type="EMBL" id="VAX35122.1"/>
    </source>
</evidence>
<gene>
    <name evidence="3" type="ORF">MNBD_UNCLBAC01-2115</name>
</gene>
<keyword evidence="3" id="KW-0326">Glycosidase</keyword>
<name>A0A3B1D320_9ZZZZ</name>
<dbReference type="EMBL" id="UOGJ01000030">
    <property type="protein sequence ID" value="VAX35122.1"/>
    <property type="molecule type" value="Genomic_DNA"/>
</dbReference>
<dbReference type="EC" id="3.2.1.3" evidence="3"/>
<keyword evidence="3" id="KW-0378">Hydrolase</keyword>
<dbReference type="InterPro" id="IPR045582">
    <property type="entry name" value="Trehalase-like_N"/>
</dbReference>
<dbReference type="SUPFAM" id="SSF48208">
    <property type="entry name" value="Six-hairpin glycosidases"/>
    <property type="match status" value="1"/>
</dbReference>
<dbReference type="InterPro" id="IPR012341">
    <property type="entry name" value="6hp_glycosidase-like_sf"/>
</dbReference>
<dbReference type="Pfam" id="PF00723">
    <property type="entry name" value="Glyco_hydro_15"/>
    <property type="match status" value="1"/>
</dbReference>